<dbReference type="KEGG" id="kdj:28969536"/>
<sequence>MNSVRDPNSRDETNYGYSELHKCYRSLLSGTEISNIPKDIGGWDEDRVSQDFRESIAQTVNNATGYIAQNPVEGRAMMKSIMETTLSHMATISSVAESIERSAT</sequence>
<dbReference type="EMBL" id="KI894033">
    <property type="protein sequence ID" value="OBR83557.1"/>
    <property type="molecule type" value="Genomic_DNA"/>
</dbReference>
<keyword evidence="3" id="KW-1185">Reference proteome</keyword>
<evidence type="ECO:0000313" key="2">
    <source>
        <dbReference type="EMBL" id="WWC63215.1"/>
    </source>
</evidence>
<dbReference type="VEuPathDB" id="FungiDB:I303_05837"/>
<evidence type="ECO:0000313" key="3">
    <source>
        <dbReference type="Proteomes" id="UP000078595"/>
    </source>
</evidence>
<reference evidence="1" key="1">
    <citation type="submission" date="2013-07" db="EMBL/GenBank/DDBJ databases">
        <title>The Genome Sequence of Cryptococcus dejecticola CBS10117.</title>
        <authorList>
            <consortium name="The Broad Institute Genome Sequencing Platform"/>
            <person name="Cuomo C."/>
            <person name="Litvintseva A."/>
            <person name="Chen Y."/>
            <person name="Heitman J."/>
            <person name="Sun S."/>
            <person name="Springer D."/>
            <person name="Dromer F."/>
            <person name="Young S.K."/>
            <person name="Zeng Q."/>
            <person name="Gargeya S."/>
            <person name="Fitzgerald M."/>
            <person name="Abouelleil A."/>
            <person name="Alvarado L."/>
            <person name="Berlin A.M."/>
            <person name="Chapman S.B."/>
            <person name="Dewar J."/>
            <person name="Goldberg J."/>
            <person name="Griggs A."/>
            <person name="Gujja S."/>
            <person name="Hansen M."/>
            <person name="Howarth C."/>
            <person name="Imamovic A."/>
            <person name="Larimer J."/>
            <person name="McCowan C."/>
            <person name="Murphy C."/>
            <person name="Pearson M."/>
            <person name="Priest M."/>
            <person name="Roberts A."/>
            <person name="Saif S."/>
            <person name="Shea T."/>
            <person name="Sykes S."/>
            <person name="Wortman J."/>
            <person name="Nusbaum C."/>
            <person name="Birren B."/>
        </authorList>
    </citation>
    <scope>NUCLEOTIDE SEQUENCE [LARGE SCALE GENOMIC DNA]</scope>
    <source>
        <strain evidence="1">CBS 10117</strain>
    </source>
</reference>
<dbReference type="RefSeq" id="XP_018261399.1">
    <property type="nucleotide sequence ID" value="XM_018409127.1"/>
</dbReference>
<dbReference type="AlphaFoldDB" id="A0A1A6A0G1"/>
<organism evidence="1">
    <name type="scientific">Kwoniella dejecticola CBS 10117</name>
    <dbReference type="NCBI Taxonomy" id="1296121"/>
    <lineage>
        <taxon>Eukaryota</taxon>
        <taxon>Fungi</taxon>
        <taxon>Dikarya</taxon>
        <taxon>Basidiomycota</taxon>
        <taxon>Agaricomycotina</taxon>
        <taxon>Tremellomycetes</taxon>
        <taxon>Tremellales</taxon>
        <taxon>Cryptococcaceae</taxon>
        <taxon>Kwoniella</taxon>
    </lineage>
</organism>
<accession>A0A1A6A0G1</accession>
<reference evidence="2" key="3">
    <citation type="submission" date="2024-02" db="EMBL/GenBank/DDBJ databases">
        <title>Comparative genomics of Cryptococcus and Kwoniella reveals pathogenesis evolution and contrasting modes of karyotype evolution via chromosome fusion or intercentromeric recombination.</title>
        <authorList>
            <person name="Coelho M.A."/>
            <person name="David-Palma M."/>
            <person name="Shea T."/>
            <person name="Bowers K."/>
            <person name="McGinley-Smith S."/>
            <person name="Mohammad A.W."/>
            <person name="Gnirke A."/>
            <person name="Yurkov A.M."/>
            <person name="Nowrousian M."/>
            <person name="Sun S."/>
            <person name="Cuomo C.A."/>
            <person name="Heitman J."/>
        </authorList>
    </citation>
    <scope>NUCLEOTIDE SEQUENCE</scope>
    <source>
        <strain evidence="2">CBS 10117</strain>
    </source>
</reference>
<name>A0A1A6A0G1_9TREE</name>
<proteinExistence type="predicted"/>
<dbReference type="GeneID" id="28969536"/>
<evidence type="ECO:0000313" key="1">
    <source>
        <dbReference type="EMBL" id="OBR83557.1"/>
    </source>
</evidence>
<protein>
    <submittedName>
        <fullName evidence="1">Uncharacterized protein</fullName>
    </submittedName>
</protein>
<dbReference type="EMBL" id="CP144536">
    <property type="protein sequence ID" value="WWC63215.1"/>
    <property type="molecule type" value="Genomic_DNA"/>
</dbReference>
<dbReference type="Proteomes" id="UP000078595">
    <property type="component" value="Chromosome 7"/>
</dbReference>
<reference evidence="2" key="2">
    <citation type="submission" date="2013-07" db="EMBL/GenBank/DDBJ databases">
        <authorList>
            <consortium name="The Broad Institute Genome Sequencing Platform"/>
            <person name="Cuomo C."/>
            <person name="Litvintseva A."/>
            <person name="Chen Y."/>
            <person name="Heitman J."/>
            <person name="Sun S."/>
            <person name="Springer D."/>
            <person name="Dromer F."/>
            <person name="Young S.K."/>
            <person name="Zeng Q."/>
            <person name="Gargeya S."/>
            <person name="Fitzgerald M."/>
            <person name="Abouelleil A."/>
            <person name="Alvarado L."/>
            <person name="Berlin A.M."/>
            <person name="Chapman S.B."/>
            <person name="Dewar J."/>
            <person name="Goldberg J."/>
            <person name="Griggs A."/>
            <person name="Gujja S."/>
            <person name="Hansen M."/>
            <person name="Howarth C."/>
            <person name="Imamovic A."/>
            <person name="Larimer J."/>
            <person name="McCowan C."/>
            <person name="Murphy C."/>
            <person name="Pearson M."/>
            <person name="Priest M."/>
            <person name="Roberts A."/>
            <person name="Saif S."/>
            <person name="Shea T."/>
            <person name="Sykes S."/>
            <person name="Wortman J."/>
            <person name="Nusbaum C."/>
            <person name="Birren B."/>
        </authorList>
    </citation>
    <scope>NUCLEOTIDE SEQUENCE</scope>
    <source>
        <strain evidence="2">CBS 10117</strain>
    </source>
</reference>
<gene>
    <name evidence="1" type="ORF">I303_05837</name>
    <name evidence="2" type="ORF">I303_105815</name>
</gene>